<evidence type="ECO:0000313" key="1">
    <source>
        <dbReference type="EMBL" id="TXL58174.1"/>
    </source>
</evidence>
<evidence type="ECO:0000313" key="2">
    <source>
        <dbReference type="Proteomes" id="UP000321574"/>
    </source>
</evidence>
<dbReference type="Proteomes" id="UP000321574">
    <property type="component" value="Unassembled WGS sequence"/>
</dbReference>
<dbReference type="GO" id="GO:0008168">
    <property type="term" value="F:methyltransferase activity"/>
    <property type="evidence" value="ECO:0007669"/>
    <property type="project" value="UniProtKB-KW"/>
</dbReference>
<dbReference type="Gene3D" id="3.40.50.150">
    <property type="entry name" value="Vaccinia Virus protein VP39"/>
    <property type="match status" value="1"/>
</dbReference>
<keyword evidence="1" id="KW-0489">Methyltransferase</keyword>
<keyword evidence="2" id="KW-1185">Reference proteome</keyword>
<dbReference type="AlphaFoldDB" id="A0A5C8NIE4"/>
<name>A0A5C8NIE4_9BACI</name>
<dbReference type="Pfam" id="PF06962">
    <property type="entry name" value="rRNA_methylase"/>
    <property type="match status" value="1"/>
</dbReference>
<dbReference type="RefSeq" id="WP_147670596.1">
    <property type="nucleotide sequence ID" value="NZ_VDUW01000015.1"/>
</dbReference>
<dbReference type="SUPFAM" id="SSF53335">
    <property type="entry name" value="S-adenosyl-L-methionine-dependent methyltransferases"/>
    <property type="match status" value="1"/>
</dbReference>
<organism evidence="1 2">
    <name type="scientific">Cerasibacillus terrae</name>
    <dbReference type="NCBI Taxonomy" id="2498845"/>
    <lineage>
        <taxon>Bacteria</taxon>
        <taxon>Bacillati</taxon>
        <taxon>Bacillota</taxon>
        <taxon>Bacilli</taxon>
        <taxon>Bacillales</taxon>
        <taxon>Bacillaceae</taxon>
        <taxon>Cerasibacillus</taxon>
    </lineage>
</organism>
<protein>
    <submittedName>
        <fullName evidence="1">Methyltransferase domain-containing protein</fullName>
    </submittedName>
</protein>
<dbReference type="PANTHER" id="PTHR35276:SF1">
    <property type="entry name" value="TRNA (MNM(5)S(2)U34)-METHYLTRANSFERASE, CHLOROPLASTIC"/>
    <property type="match status" value="1"/>
</dbReference>
<dbReference type="CDD" id="cd02440">
    <property type="entry name" value="AdoMet_MTases"/>
    <property type="match status" value="1"/>
</dbReference>
<dbReference type="PANTHER" id="PTHR35276">
    <property type="entry name" value="S-ADENOSYL-L-METHIONINE-DEPENDENT METHYLTRANSFERASES SUPERFAMILY PROTEIN"/>
    <property type="match status" value="1"/>
</dbReference>
<dbReference type="OrthoDB" id="9792989at2"/>
<gene>
    <name evidence="1" type="ORF">FHP05_14515</name>
</gene>
<accession>A0A5C8NIE4</accession>
<reference evidence="1 2" key="1">
    <citation type="submission" date="2019-06" db="EMBL/GenBank/DDBJ databases">
        <title>Cerasibacillus sp. nov., isolated from maize field.</title>
        <authorList>
            <person name="Lin S.-Y."/>
            <person name="Tsai C.-F."/>
            <person name="Young C.-C."/>
        </authorList>
    </citation>
    <scope>NUCLEOTIDE SEQUENCE [LARGE SCALE GENOMIC DNA]</scope>
    <source>
        <strain evidence="1 2">CC-CFT480</strain>
    </source>
</reference>
<keyword evidence="1" id="KW-0808">Transferase</keyword>
<proteinExistence type="predicted"/>
<comment type="caution">
    <text evidence="1">The sequence shown here is derived from an EMBL/GenBank/DDBJ whole genome shotgun (WGS) entry which is preliminary data.</text>
</comment>
<dbReference type="InterPro" id="IPR010719">
    <property type="entry name" value="MnmM_MeTrfase"/>
</dbReference>
<sequence length="193" mass="21855">MVMKILDFSHQLLKDCIKEGETVVDATCGNGNDTLFLSKLVGKTGQVYAFDIQEQAITQTKQLLEENKQVNVTLILDSHANMEKYLPETIKGKLGGAIFNLGYLPHSDKTIITKGNTTIRAIDILLDYIKKDGIIVLVVYHGHIGGKREKDLVLDYVTNLNQSYYQVLEYGFINQKNNPPFIIAIQKRNQRRK</sequence>
<dbReference type="EMBL" id="VDUW01000015">
    <property type="protein sequence ID" value="TXL58174.1"/>
    <property type="molecule type" value="Genomic_DNA"/>
</dbReference>
<dbReference type="GO" id="GO:0032259">
    <property type="term" value="P:methylation"/>
    <property type="evidence" value="ECO:0007669"/>
    <property type="project" value="UniProtKB-KW"/>
</dbReference>
<dbReference type="InterPro" id="IPR029063">
    <property type="entry name" value="SAM-dependent_MTases_sf"/>
</dbReference>